<feature type="transmembrane region" description="Helical" evidence="3">
    <location>
        <begin position="271"/>
        <end position="293"/>
    </location>
</feature>
<feature type="compositionally biased region" description="Acidic residues" evidence="2">
    <location>
        <begin position="61"/>
        <end position="74"/>
    </location>
</feature>
<organism evidence="4 5">
    <name type="scientific">Rhizoclosmatium globosum</name>
    <dbReference type="NCBI Taxonomy" id="329046"/>
    <lineage>
        <taxon>Eukaryota</taxon>
        <taxon>Fungi</taxon>
        <taxon>Fungi incertae sedis</taxon>
        <taxon>Chytridiomycota</taxon>
        <taxon>Chytridiomycota incertae sedis</taxon>
        <taxon>Chytridiomycetes</taxon>
        <taxon>Chytridiales</taxon>
        <taxon>Chytriomycetaceae</taxon>
        <taxon>Rhizoclosmatium</taxon>
    </lineage>
</organism>
<feature type="region of interest" description="Disordered" evidence="2">
    <location>
        <begin position="33"/>
        <end position="74"/>
    </location>
</feature>
<feature type="region of interest" description="Disordered" evidence="2">
    <location>
        <begin position="226"/>
        <end position="262"/>
    </location>
</feature>
<sequence length="366" mass="40933">MSTTEDLMTADTVPASPVLGAKGAVRADRLYTEKELEDGIDEDHTSLEPDATDVSQSADDSPVEDEDVDMEPSLEDQIDVKNKEIQTLRKNLSETIAMIDLKDKTLDLNNERLVAAEAKAETLEVALESLKKENKKNIKKFEDTYASYKLKKDALADAIKDNEKALDEIGFFETNCKALREQVSVLKTKVKVQEEHLQSYAATLDSTQQELDDLYSSRKRQRDATVVLDSDGEPIDETPLPLPADKRATTTSTATPTKEESRKTSKSSYPFLLVWVGGVLSVAMLFILFGFAYTASSQSSFDCCIQWRRLLQKPGTPEIRYSHGLRWVQSDAKPVPVQDGIGNPCDGSRRCCRAWSCRNRRKVYSC</sequence>
<protein>
    <submittedName>
        <fullName evidence="4">Uncharacterized protein</fullName>
    </submittedName>
</protein>
<dbReference type="Proteomes" id="UP000193642">
    <property type="component" value="Unassembled WGS sequence"/>
</dbReference>
<keyword evidence="3" id="KW-0472">Membrane</keyword>
<proteinExistence type="predicted"/>
<keyword evidence="5" id="KW-1185">Reference proteome</keyword>
<comment type="caution">
    <text evidence="4">The sequence shown here is derived from an EMBL/GenBank/DDBJ whole genome shotgun (WGS) entry which is preliminary data.</text>
</comment>
<keyword evidence="1" id="KW-0175">Coiled coil</keyword>
<accession>A0A1Y2C162</accession>
<evidence type="ECO:0000256" key="3">
    <source>
        <dbReference type="SAM" id="Phobius"/>
    </source>
</evidence>
<gene>
    <name evidence="4" type="ORF">BCR33DRAFT_358520</name>
</gene>
<keyword evidence="3" id="KW-0812">Transmembrane</keyword>
<reference evidence="4 5" key="1">
    <citation type="submission" date="2016-07" db="EMBL/GenBank/DDBJ databases">
        <title>Pervasive Adenine N6-methylation of Active Genes in Fungi.</title>
        <authorList>
            <consortium name="DOE Joint Genome Institute"/>
            <person name="Mondo S.J."/>
            <person name="Dannebaum R.O."/>
            <person name="Kuo R.C."/>
            <person name="Labutti K."/>
            <person name="Haridas S."/>
            <person name="Kuo A."/>
            <person name="Salamov A."/>
            <person name="Ahrendt S.R."/>
            <person name="Lipzen A."/>
            <person name="Sullivan W."/>
            <person name="Andreopoulos W.B."/>
            <person name="Clum A."/>
            <person name="Lindquist E."/>
            <person name="Daum C."/>
            <person name="Ramamoorthy G.K."/>
            <person name="Gryganskyi A."/>
            <person name="Culley D."/>
            <person name="Magnuson J.K."/>
            <person name="James T.Y."/>
            <person name="O'Malley M.A."/>
            <person name="Stajich J.E."/>
            <person name="Spatafora J.W."/>
            <person name="Visel A."/>
            <person name="Grigoriev I.V."/>
        </authorList>
    </citation>
    <scope>NUCLEOTIDE SEQUENCE [LARGE SCALE GENOMIC DNA]</scope>
    <source>
        <strain evidence="4 5">JEL800</strain>
    </source>
</reference>
<name>A0A1Y2C162_9FUNG</name>
<evidence type="ECO:0000313" key="4">
    <source>
        <dbReference type="EMBL" id="ORY40783.1"/>
    </source>
</evidence>
<evidence type="ECO:0000313" key="5">
    <source>
        <dbReference type="Proteomes" id="UP000193642"/>
    </source>
</evidence>
<keyword evidence="3" id="KW-1133">Transmembrane helix</keyword>
<dbReference type="AlphaFoldDB" id="A0A1Y2C162"/>
<evidence type="ECO:0000256" key="2">
    <source>
        <dbReference type="SAM" id="MobiDB-lite"/>
    </source>
</evidence>
<dbReference type="EMBL" id="MCGO01000034">
    <property type="protein sequence ID" value="ORY40783.1"/>
    <property type="molecule type" value="Genomic_DNA"/>
</dbReference>
<feature type="coiled-coil region" evidence="1">
    <location>
        <begin position="113"/>
        <end position="182"/>
    </location>
</feature>
<evidence type="ECO:0000256" key="1">
    <source>
        <dbReference type="SAM" id="Coils"/>
    </source>
</evidence>